<protein>
    <submittedName>
        <fullName evidence="10">Serine/threonine-protein kinase 25</fullName>
    </submittedName>
</protein>
<reference evidence="10 11" key="1">
    <citation type="journal article" date="2014" name="Genome Biol. Evol.">
        <title>The genome of the myxosporean Thelohanellus kitauei shows adaptations to nutrient acquisition within its fish host.</title>
        <authorList>
            <person name="Yang Y."/>
            <person name="Xiong J."/>
            <person name="Zhou Z."/>
            <person name="Huo F."/>
            <person name="Miao W."/>
            <person name="Ran C."/>
            <person name="Liu Y."/>
            <person name="Zhang J."/>
            <person name="Feng J."/>
            <person name="Wang M."/>
            <person name="Wang M."/>
            <person name="Wang L."/>
            <person name="Yao B."/>
        </authorList>
    </citation>
    <scope>NUCLEOTIDE SEQUENCE [LARGE SCALE GENOMIC DNA]</scope>
    <source>
        <strain evidence="10">Wuqing</strain>
    </source>
</reference>
<sequence>MGPIAETCCQTLIRDCLRGLNYLHMNMKIHRDIKCANILLSDIGDVKLADFGVAGHLTATCNKRSTFVGTPYWMAPEVIKEEEYGTNVDIWSLGISAIEMVDTEPPHYDKHPMQSLLLIAKNNPPAPKNTKISDAFKEFIALCLTKDPAEVFHA</sequence>
<evidence type="ECO:0000256" key="7">
    <source>
        <dbReference type="ARBA" id="ARBA00047899"/>
    </source>
</evidence>
<dbReference type="InterPro" id="IPR050629">
    <property type="entry name" value="STE20/SPS1-PAK"/>
</dbReference>
<dbReference type="Pfam" id="PF00069">
    <property type="entry name" value="Pkinase"/>
    <property type="match status" value="1"/>
</dbReference>
<dbReference type="PROSITE" id="PS50011">
    <property type="entry name" value="PROTEIN_KINASE_DOM"/>
    <property type="match status" value="1"/>
</dbReference>
<evidence type="ECO:0000313" key="10">
    <source>
        <dbReference type="EMBL" id="KII61455.1"/>
    </source>
</evidence>
<evidence type="ECO:0000256" key="6">
    <source>
        <dbReference type="ARBA" id="ARBA00022840"/>
    </source>
</evidence>
<dbReference type="InterPro" id="IPR000719">
    <property type="entry name" value="Prot_kinase_dom"/>
</dbReference>
<comment type="similarity">
    <text evidence="1">Belongs to the protein kinase superfamily. STE Ser/Thr protein kinase family. STE20 subfamily.</text>
</comment>
<dbReference type="OrthoDB" id="2914378at2759"/>
<comment type="caution">
    <text evidence="10">The sequence shown here is derived from an EMBL/GenBank/DDBJ whole genome shotgun (WGS) entry which is preliminary data.</text>
</comment>
<evidence type="ECO:0000259" key="9">
    <source>
        <dbReference type="PROSITE" id="PS50011"/>
    </source>
</evidence>
<dbReference type="AlphaFoldDB" id="A0A0C2M306"/>
<dbReference type="GO" id="GO:0005737">
    <property type="term" value="C:cytoplasm"/>
    <property type="evidence" value="ECO:0007669"/>
    <property type="project" value="TreeGrafter"/>
</dbReference>
<dbReference type="EMBL" id="JWZT01005339">
    <property type="protein sequence ID" value="KII61455.1"/>
    <property type="molecule type" value="Genomic_DNA"/>
</dbReference>
<accession>A0A0C2M306</accession>
<dbReference type="Proteomes" id="UP000031668">
    <property type="component" value="Unassembled WGS sequence"/>
</dbReference>
<dbReference type="InterPro" id="IPR011009">
    <property type="entry name" value="Kinase-like_dom_sf"/>
</dbReference>
<name>A0A0C2M306_THEKT</name>
<gene>
    <name evidence="10" type="ORF">RF11_12870</name>
</gene>
<comment type="catalytic activity">
    <reaction evidence="7">
        <text>L-threonyl-[protein] + ATP = O-phospho-L-threonyl-[protein] + ADP + H(+)</text>
        <dbReference type="Rhea" id="RHEA:46608"/>
        <dbReference type="Rhea" id="RHEA-COMP:11060"/>
        <dbReference type="Rhea" id="RHEA-COMP:11605"/>
        <dbReference type="ChEBI" id="CHEBI:15378"/>
        <dbReference type="ChEBI" id="CHEBI:30013"/>
        <dbReference type="ChEBI" id="CHEBI:30616"/>
        <dbReference type="ChEBI" id="CHEBI:61977"/>
        <dbReference type="ChEBI" id="CHEBI:456216"/>
        <dbReference type="EC" id="2.7.11.1"/>
    </reaction>
</comment>
<evidence type="ECO:0000256" key="5">
    <source>
        <dbReference type="ARBA" id="ARBA00022777"/>
    </source>
</evidence>
<dbReference type="PANTHER" id="PTHR48012">
    <property type="entry name" value="STERILE20-LIKE KINASE, ISOFORM B-RELATED"/>
    <property type="match status" value="1"/>
</dbReference>
<feature type="domain" description="Protein kinase" evidence="9">
    <location>
        <begin position="1"/>
        <end position="154"/>
    </location>
</feature>
<dbReference type="GO" id="GO:0004674">
    <property type="term" value="F:protein serine/threonine kinase activity"/>
    <property type="evidence" value="ECO:0007669"/>
    <property type="project" value="UniProtKB-KW"/>
</dbReference>
<evidence type="ECO:0000256" key="3">
    <source>
        <dbReference type="ARBA" id="ARBA00022679"/>
    </source>
</evidence>
<proteinExistence type="inferred from homology"/>
<evidence type="ECO:0000256" key="8">
    <source>
        <dbReference type="ARBA" id="ARBA00048679"/>
    </source>
</evidence>
<comment type="catalytic activity">
    <reaction evidence="8">
        <text>L-seryl-[protein] + ATP = O-phospho-L-seryl-[protein] + ADP + H(+)</text>
        <dbReference type="Rhea" id="RHEA:17989"/>
        <dbReference type="Rhea" id="RHEA-COMP:9863"/>
        <dbReference type="Rhea" id="RHEA-COMP:11604"/>
        <dbReference type="ChEBI" id="CHEBI:15378"/>
        <dbReference type="ChEBI" id="CHEBI:29999"/>
        <dbReference type="ChEBI" id="CHEBI:30616"/>
        <dbReference type="ChEBI" id="CHEBI:83421"/>
        <dbReference type="ChEBI" id="CHEBI:456216"/>
        <dbReference type="EC" id="2.7.11.1"/>
    </reaction>
</comment>
<evidence type="ECO:0000313" key="11">
    <source>
        <dbReference type="Proteomes" id="UP000031668"/>
    </source>
</evidence>
<dbReference type="OMA" id="LPWDTHD"/>
<dbReference type="SMART" id="SM00220">
    <property type="entry name" value="S_TKc"/>
    <property type="match status" value="1"/>
</dbReference>
<dbReference type="PANTHER" id="PTHR48012:SF10">
    <property type="entry name" value="FI20177P1"/>
    <property type="match status" value="1"/>
</dbReference>
<dbReference type="GO" id="GO:0005524">
    <property type="term" value="F:ATP binding"/>
    <property type="evidence" value="ECO:0007669"/>
    <property type="project" value="UniProtKB-KW"/>
</dbReference>
<evidence type="ECO:0000256" key="4">
    <source>
        <dbReference type="ARBA" id="ARBA00022741"/>
    </source>
</evidence>
<keyword evidence="3" id="KW-0808">Transferase</keyword>
<keyword evidence="2" id="KW-0723">Serine/threonine-protein kinase</keyword>
<organism evidence="10 11">
    <name type="scientific">Thelohanellus kitauei</name>
    <name type="common">Myxosporean</name>
    <dbReference type="NCBI Taxonomy" id="669202"/>
    <lineage>
        <taxon>Eukaryota</taxon>
        <taxon>Metazoa</taxon>
        <taxon>Cnidaria</taxon>
        <taxon>Myxozoa</taxon>
        <taxon>Myxosporea</taxon>
        <taxon>Bivalvulida</taxon>
        <taxon>Platysporina</taxon>
        <taxon>Myxobolidae</taxon>
        <taxon>Thelohanellus</taxon>
    </lineage>
</organism>
<keyword evidence="6" id="KW-0067">ATP-binding</keyword>
<evidence type="ECO:0000256" key="2">
    <source>
        <dbReference type="ARBA" id="ARBA00022527"/>
    </source>
</evidence>
<keyword evidence="11" id="KW-1185">Reference proteome</keyword>
<dbReference type="Gene3D" id="1.10.510.10">
    <property type="entry name" value="Transferase(Phosphotransferase) domain 1"/>
    <property type="match status" value="1"/>
</dbReference>
<keyword evidence="4" id="KW-0547">Nucleotide-binding</keyword>
<keyword evidence="5 10" id="KW-0418">Kinase</keyword>
<dbReference type="SUPFAM" id="SSF56112">
    <property type="entry name" value="Protein kinase-like (PK-like)"/>
    <property type="match status" value="1"/>
</dbReference>
<evidence type="ECO:0000256" key="1">
    <source>
        <dbReference type="ARBA" id="ARBA00008874"/>
    </source>
</evidence>